<gene>
    <name evidence="5" type="ORF">GTP41_15905</name>
</gene>
<accession>A0A6N9HIZ0</accession>
<dbReference type="AlphaFoldDB" id="A0A6N9HIZ0"/>
<protein>
    <recommendedName>
        <fullName evidence="4">Photosynthesis system II assembly factor Ycf48/Hcf136-like domain-containing protein</fullName>
    </recommendedName>
</protein>
<evidence type="ECO:0000313" key="6">
    <source>
        <dbReference type="Proteomes" id="UP000448575"/>
    </source>
</evidence>
<evidence type="ECO:0000256" key="2">
    <source>
        <dbReference type="ARBA" id="ARBA00023276"/>
    </source>
</evidence>
<name>A0A6N9HIZ0_9BURK</name>
<feature type="chain" id="PRO_5026963720" description="Photosynthesis system II assembly factor Ycf48/Hcf136-like domain-containing protein" evidence="3">
    <location>
        <begin position="24"/>
        <end position="360"/>
    </location>
</feature>
<feature type="domain" description="Photosynthesis system II assembly factor Ycf48/Hcf136-like" evidence="4">
    <location>
        <begin position="167"/>
        <end position="284"/>
    </location>
</feature>
<dbReference type="Proteomes" id="UP000448575">
    <property type="component" value="Unassembled WGS sequence"/>
</dbReference>
<dbReference type="PANTHER" id="PTHR47199">
    <property type="entry name" value="PHOTOSYSTEM II STABILITY/ASSEMBLY FACTOR HCF136, CHLOROPLASTIC"/>
    <property type="match status" value="1"/>
</dbReference>
<keyword evidence="1" id="KW-0602">Photosynthesis</keyword>
<evidence type="ECO:0000313" key="5">
    <source>
        <dbReference type="EMBL" id="MYN03581.1"/>
    </source>
</evidence>
<dbReference type="Pfam" id="PF14870">
    <property type="entry name" value="PSII_BNR"/>
    <property type="match status" value="2"/>
</dbReference>
<organism evidence="5 6">
    <name type="scientific">Pseudoduganella guangdongensis</name>
    <dbReference type="NCBI Taxonomy" id="2692179"/>
    <lineage>
        <taxon>Bacteria</taxon>
        <taxon>Pseudomonadati</taxon>
        <taxon>Pseudomonadota</taxon>
        <taxon>Betaproteobacteria</taxon>
        <taxon>Burkholderiales</taxon>
        <taxon>Oxalobacteraceae</taxon>
        <taxon>Telluria group</taxon>
        <taxon>Pseudoduganella</taxon>
    </lineage>
</organism>
<dbReference type="InterPro" id="IPR028203">
    <property type="entry name" value="PSII_CF48-like_dom"/>
</dbReference>
<proteinExistence type="predicted"/>
<keyword evidence="3" id="KW-0732">Signal</keyword>
<dbReference type="GO" id="GO:0015979">
    <property type="term" value="P:photosynthesis"/>
    <property type="evidence" value="ECO:0007669"/>
    <property type="project" value="UniProtKB-KW"/>
</dbReference>
<dbReference type="EMBL" id="WWCJ01000010">
    <property type="protein sequence ID" value="MYN03581.1"/>
    <property type="molecule type" value="Genomic_DNA"/>
</dbReference>
<dbReference type="Gene3D" id="2.130.10.10">
    <property type="entry name" value="YVTN repeat-like/Quinoprotein amine dehydrogenase"/>
    <property type="match status" value="1"/>
</dbReference>
<dbReference type="PANTHER" id="PTHR47199:SF2">
    <property type="entry name" value="PHOTOSYSTEM II STABILITY_ASSEMBLY FACTOR HCF136, CHLOROPLASTIC"/>
    <property type="match status" value="1"/>
</dbReference>
<dbReference type="InterPro" id="IPR036278">
    <property type="entry name" value="Sialidase_sf"/>
</dbReference>
<dbReference type="CDD" id="cd15482">
    <property type="entry name" value="Sialidase_non-viral"/>
    <property type="match status" value="1"/>
</dbReference>
<dbReference type="GO" id="GO:0009523">
    <property type="term" value="C:photosystem II"/>
    <property type="evidence" value="ECO:0007669"/>
    <property type="project" value="UniProtKB-KW"/>
</dbReference>
<evidence type="ECO:0000256" key="3">
    <source>
        <dbReference type="SAM" id="SignalP"/>
    </source>
</evidence>
<feature type="domain" description="Photosynthesis system II assembly factor Ycf48/Hcf136-like" evidence="4">
    <location>
        <begin position="68"/>
        <end position="117"/>
    </location>
</feature>
<feature type="signal peptide" evidence="3">
    <location>
        <begin position="1"/>
        <end position="23"/>
    </location>
</feature>
<dbReference type="RefSeq" id="WP_161026550.1">
    <property type="nucleotide sequence ID" value="NZ_WWCJ01000010.1"/>
</dbReference>
<reference evidence="5 6" key="1">
    <citation type="submission" date="2019-12" db="EMBL/GenBank/DDBJ databases">
        <title>Novel species isolated from a subtropical stream in China.</title>
        <authorList>
            <person name="Lu H."/>
        </authorList>
    </citation>
    <scope>NUCLEOTIDE SEQUENCE [LARGE SCALE GENOMIC DNA]</scope>
    <source>
        <strain evidence="5 6">DS3</strain>
    </source>
</reference>
<evidence type="ECO:0000256" key="1">
    <source>
        <dbReference type="ARBA" id="ARBA00022531"/>
    </source>
</evidence>
<keyword evidence="2" id="KW-0604">Photosystem II</keyword>
<comment type="caution">
    <text evidence="5">The sequence shown here is derived from an EMBL/GenBank/DDBJ whole genome shotgun (WGS) entry which is preliminary data.</text>
</comment>
<dbReference type="InterPro" id="IPR015943">
    <property type="entry name" value="WD40/YVTN_repeat-like_dom_sf"/>
</dbReference>
<keyword evidence="6" id="KW-1185">Reference proteome</keyword>
<evidence type="ECO:0000259" key="4">
    <source>
        <dbReference type="Pfam" id="PF14870"/>
    </source>
</evidence>
<dbReference type="SUPFAM" id="SSF50939">
    <property type="entry name" value="Sialidases"/>
    <property type="match status" value="1"/>
</dbReference>
<sequence>MNKVLIQAGAALLGALVVLPAVARDPLQTPARMSARAPKAMLTAMALAGQRTVAVGERGIILVRDGNEKAAWAQAKVPVSVTLTDVTFANGRDGWAVGHDGVILSTNDGGAQWTTRFDGNKANTLMLADAKAAVAKAQAAGGDTLMDAENALGDIEAAAKFGPSRPLLGVWFRDAKTGYAVGAYGQAFRTTDGGINWTSMGAGLPNPEGLHYNAIAGGPGNLLAIAGEGGYIYRSLDGGNAWQRIETGYSGQLYGILFTGRSMLAYGFGGHVFRSEDGGATWRETPAVTKKSLVGGALRGTSIVLAAQDGALLQSDDDGASFRLVRQGDAVATAGMLALNGTVLLSGVGGVRAAKLEGAQ</sequence>